<protein>
    <submittedName>
        <fullName evidence="2">Uncharacterized protein</fullName>
    </submittedName>
</protein>
<sequence>MRCLALLTAAATALGATLGNAAQDVESRLSKVIGGQHDLESIKSLPEHKQELLCLGTASSGSVDKAALKVVLGADGEADMDKVHAYLQGRCHANGPVTHMKFIKPHIYLDADTKKKLCDMARKADSAFDATLLGDIAETLGYDNPFSKHFERLISSKCGIAIHPHPNPTRPVDPKLLKPNPCQAAVSTRAGGSFRLPKNCGA</sequence>
<reference evidence="2 3" key="1">
    <citation type="journal article" date="2020" name="Genome Biol. Evol.">
        <title>A new high-quality draft genome assembly of the Chinese cordyceps Ophiocordyceps sinensis.</title>
        <authorList>
            <person name="Shu R."/>
            <person name="Zhang J."/>
            <person name="Meng Q."/>
            <person name="Zhang H."/>
            <person name="Zhou G."/>
            <person name="Li M."/>
            <person name="Wu P."/>
            <person name="Zhao Y."/>
            <person name="Chen C."/>
            <person name="Qin Q."/>
        </authorList>
    </citation>
    <scope>NUCLEOTIDE SEQUENCE [LARGE SCALE GENOMIC DNA]</scope>
    <source>
        <strain evidence="2 3">IOZ07</strain>
    </source>
</reference>
<evidence type="ECO:0000256" key="1">
    <source>
        <dbReference type="SAM" id="SignalP"/>
    </source>
</evidence>
<keyword evidence="3" id="KW-1185">Reference proteome</keyword>
<dbReference type="AlphaFoldDB" id="A0A8H4PZ15"/>
<dbReference type="EMBL" id="JAAVMX010000001">
    <property type="protein sequence ID" value="KAF4513115.1"/>
    <property type="molecule type" value="Genomic_DNA"/>
</dbReference>
<organism evidence="2 3">
    <name type="scientific">Ophiocordyceps sinensis</name>
    <dbReference type="NCBI Taxonomy" id="72228"/>
    <lineage>
        <taxon>Eukaryota</taxon>
        <taxon>Fungi</taxon>
        <taxon>Dikarya</taxon>
        <taxon>Ascomycota</taxon>
        <taxon>Pezizomycotina</taxon>
        <taxon>Sordariomycetes</taxon>
        <taxon>Hypocreomycetidae</taxon>
        <taxon>Hypocreales</taxon>
        <taxon>Ophiocordycipitaceae</taxon>
        <taxon>Ophiocordyceps</taxon>
    </lineage>
</organism>
<proteinExistence type="predicted"/>
<feature type="signal peptide" evidence="1">
    <location>
        <begin position="1"/>
        <end position="21"/>
    </location>
</feature>
<feature type="chain" id="PRO_5034231745" evidence="1">
    <location>
        <begin position="22"/>
        <end position="202"/>
    </location>
</feature>
<dbReference type="Proteomes" id="UP000557566">
    <property type="component" value="Unassembled WGS sequence"/>
</dbReference>
<keyword evidence="1" id="KW-0732">Signal</keyword>
<name>A0A8H4PZ15_9HYPO</name>
<evidence type="ECO:0000313" key="2">
    <source>
        <dbReference type="EMBL" id="KAF4513115.1"/>
    </source>
</evidence>
<accession>A0A8H4PZ15</accession>
<dbReference type="OrthoDB" id="10413043at2759"/>
<comment type="caution">
    <text evidence="2">The sequence shown here is derived from an EMBL/GenBank/DDBJ whole genome shotgun (WGS) entry which is preliminary data.</text>
</comment>
<evidence type="ECO:0000313" key="3">
    <source>
        <dbReference type="Proteomes" id="UP000557566"/>
    </source>
</evidence>
<gene>
    <name evidence="2" type="ORF">G6O67_000432</name>
</gene>